<dbReference type="EMBL" id="LC222629">
    <property type="protein sequence ID" value="BAX37187.1"/>
    <property type="molecule type" value="Viral_cRNA"/>
</dbReference>
<evidence type="ECO:0000313" key="2">
    <source>
        <dbReference type="EMBL" id="BAX37187.1"/>
    </source>
</evidence>
<feature type="compositionally biased region" description="Pro residues" evidence="1">
    <location>
        <begin position="115"/>
        <end position="126"/>
    </location>
</feature>
<evidence type="ECO:0000256" key="1">
    <source>
        <dbReference type="SAM" id="MobiDB-lite"/>
    </source>
</evidence>
<organism evidence="2">
    <name type="scientific">Dichorhavirus orchidaceae</name>
    <dbReference type="NCBI Taxonomy" id="152177"/>
    <lineage>
        <taxon>Viruses</taxon>
        <taxon>Riboviria</taxon>
        <taxon>Orthornavirae</taxon>
        <taxon>Negarnaviricota</taxon>
        <taxon>Haploviricotina</taxon>
        <taxon>Monjiviricetes</taxon>
        <taxon>Mononegavirales</taxon>
        <taxon>Rhabdoviridae</taxon>
        <taxon>Betarhabdovirinae</taxon>
        <taxon>Dichorhavirus</taxon>
    </lineage>
</organism>
<feature type="region of interest" description="Disordered" evidence="1">
    <location>
        <begin position="108"/>
        <end position="134"/>
    </location>
</feature>
<gene>
    <name evidence="2" type="primary">2</name>
</gene>
<sequence>MFTTKVNMYPEVPSSSQVSDDIDNDTHIDEVAAFVRKWSAAGLSPPITLAKNLRAWISSNTSPGSPLVLDDRMLSLTTMIWNTAAEHYTMISKSQVNRMSSLIDQLGEISGRKPPQGPALDMPPPPPKRKHPDSLDTNPILGLIGQDWDDNKDKHWREKPADKKLLVLNWVLHEYLGVLTKPVTIKWITDNPASLELGAVSAYALKHQASLSDCDKEALRALVVQTVKNTPKRPCLD</sequence>
<protein>
    <submittedName>
        <fullName evidence="2">ORF2 protein</fullName>
    </submittedName>
</protein>
<accession>A0A1W7HIW2</accession>
<name>A0A1W7HIW2_9RHAB</name>
<proteinExistence type="predicted"/>
<reference evidence="2" key="1">
    <citation type="journal article" date="2017" name="Virology">
        <title>A possible occurrence of genome reassortment among bipartite rhabdoviruses.</title>
        <authorList>
            <person name="Kondo H."/>
            <person name="Hirota K."/>
            <person name="Maruyama K."/>
            <person name="Andika I.B."/>
            <person name="Suzuki N."/>
        </authorList>
    </citation>
    <scope>NUCLEOTIDE SEQUENCE</scope>
    <source>
        <strain evidence="2">Cym07</strain>
    </source>
</reference>